<dbReference type="InterPro" id="IPR013083">
    <property type="entry name" value="Znf_RING/FYVE/PHD"/>
</dbReference>
<dbReference type="EMBL" id="CAWUPB010000950">
    <property type="protein sequence ID" value="CAK7334491.1"/>
    <property type="molecule type" value="Genomic_DNA"/>
</dbReference>
<sequence length="164" mass="18996">MSALLKLFSHLYAITIALFNLLLFKALFLIRSCVPGTEVTNPDKLLRIVSAQYLSIIEQTNPTIHYCEKFSWQQSRDCAVCLSEFMEGERVRKLQCNHAFHKECLDKWLQQYMATCPLCRTRVLADEIVVNYHQLRDNILNGGSYDDTIFLLSSLYGNRLNKLL</sequence>
<evidence type="ECO:0000313" key="5">
    <source>
        <dbReference type="Proteomes" id="UP001314170"/>
    </source>
</evidence>
<proteinExistence type="predicted"/>
<dbReference type="InterPro" id="IPR001841">
    <property type="entry name" value="Znf_RING"/>
</dbReference>
<keyword evidence="2" id="KW-0812">Transmembrane</keyword>
<keyword evidence="5" id="KW-1185">Reference proteome</keyword>
<feature type="domain" description="RING-type" evidence="3">
    <location>
        <begin position="78"/>
        <end position="120"/>
    </location>
</feature>
<name>A0AAV1RHW8_9ROSI</name>
<keyword evidence="1" id="KW-0863">Zinc-finger</keyword>
<evidence type="ECO:0000313" key="4">
    <source>
        <dbReference type="EMBL" id="CAK7334491.1"/>
    </source>
</evidence>
<keyword evidence="2" id="KW-0472">Membrane</keyword>
<dbReference type="SUPFAM" id="SSF57850">
    <property type="entry name" value="RING/U-box"/>
    <property type="match status" value="1"/>
</dbReference>
<dbReference type="PANTHER" id="PTHR47662:SF1">
    <property type="entry name" value="RING-TYPE DOMAIN-CONTAINING PROTEIN"/>
    <property type="match status" value="1"/>
</dbReference>
<dbReference type="PROSITE" id="PS50089">
    <property type="entry name" value="ZF_RING_2"/>
    <property type="match status" value="1"/>
</dbReference>
<feature type="transmembrane region" description="Helical" evidence="2">
    <location>
        <begin position="7"/>
        <end position="30"/>
    </location>
</feature>
<evidence type="ECO:0000256" key="1">
    <source>
        <dbReference type="PROSITE-ProRule" id="PRU00175"/>
    </source>
</evidence>
<reference evidence="4 5" key="1">
    <citation type="submission" date="2024-01" db="EMBL/GenBank/DDBJ databases">
        <authorList>
            <person name="Waweru B."/>
        </authorList>
    </citation>
    <scope>NUCLEOTIDE SEQUENCE [LARGE SCALE GENOMIC DNA]</scope>
</reference>
<keyword evidence="1" id="KW-0479">Metal-binding</keyword>
<accession>A0AAV1RHW8</accession>
<protein>
    <recommendedName>
        <fullName evidence="3">RING-type domain-containing protein</fullName>
    </recommendedName>
</protein>
<dbReference type="Gene3D" id="3.30.40.10">
    <property type="entry name" value="Zinc/RING finger domain, C3HC4 (zinc finger)"/>
    <property type="match status" value="1"/>
</dbReference>
<evidence type="ECO:0000256" key="2">
    <source>
        <dbReference type="SAM" id="Phobius"/>
    </source>
</evidence>
<evidence type="ECO:0000259" key="3">
    <source>
        <dbReference type="PROSITE" id="PS50089"/>
    </source>
</evidence>
<dbReference type="GO" id="GO:0008270">
    <property type="term" value="F:zinc ion binding"/>
    <property type="evidence" value="ECO:0007669"/>
    <property type="project" value="UniProtKB-KW"/>
</dbReference>
<keyword evidence="2" id="KW-1133">Transmembrane helix</keyword>
<comment type="caution">
    <text evidence="4">The sequence shown here is derived from an EMBL/GenBank/DDBJ whole genome shotgun (WGS) entry which is preliminary data.</text>
</comment>
<dbReference type="Pfam" id="PF13639">
    <property type="entry name" value="zf-RING_2"/>
    <property type="match status" value="1"/>
</dbReference>
<gene>
    <name evidence="4" type="ORF">DCAF_LOCUS9947</name>
</gene>
<dbReference type="Proteomes" id="UP001314170">
    <property type="component" value="Unassembled WGS sequence"/>
</dbReference>
<dbReference type="SMART" id="SM00184">
    <property type="entry name" value="RING"/>
    <property type="match status" value="1"/>
</dbReference>
<dbReference type="AlphaFoldDB" id="A0AAV1RHW8"/>
<keyword evidence="1" id="KW-0862">Zinc</keyword>
<organism evidence="4 5">
    <name type="scientific">Dovyalis caffra</name>
    <dbReference type="NCBI Taxonomy" id="77055"/>
    <lineage>
        <taxon>Eukaryota</taxon>
        <taxon>Viridiplantae</taxon>
        <taxon>Streptophyta</taxon>
        <taxon>Embryophyta</taxon>
        <taxon>Tracheophyta</taxon>
        <taxon>Spermatophyta</taxon>
        <taxon>Magnoliopsida</taxon>
        <taxon>eudicotyledons</taxon>
        <taxon>Gunneridae</taxon>
        <taxon>Pentapetalae</taxon>
        <taxon>rosids</taxon>
        <taxon>fabids</taxon>
        <taxon>Malpighiales</taxon>
        <taxon>Salicaceae</taxon>
        <taxon>Flacourtieae</taxon>
        <taxon>Dovyalis</taxon>
    </lineage>
</organism>
<dbReference type="PANTHER" id="PTHR47662">
    <property type="entry name" value="RING-TYPE DOMAIN-CONTAINING PROTEIN"/>
    <property type="match status" value="1"/>
</dbReference>